<feature type="transmembrane region" description="Helical" evidence="2">
    <location>
        <begin position="40"/>
        <end position="61"/>
    </location>
</feature>
<dbReference type="EMBL" id="FNNF01000012">
    <property type="protein sequence ID" value="SDW40017.1"/>
    <property type="molecule type" value="Genomic_DNA"/>
</dbReference>
<proteinExistence type="predicted"/>
<dbReference type="Proteomes" id="UP000182429">
    <property type="component" value="Unassembled WGS sequence"/>
</dbReference>
<keyword evidence="2" id="KW-1133">Transmembrane helix</keyword>
<organism evidence="4 5">
    <name type="scientific">Kandleria vitulina</name>
    <dbReference type="NCBI Taxonomy" id="1630"/>
    <lineage>
        <taxon>Bacteria</taxon>
        <taxon>Bacillati</taxon>
        <taxon>Bacillota</taxon>
        <taxon>Erysipelotrichia</taxon>
        <taxon>Erysipelotrichales</taxon>
        <taxon>Coprobacillaceae</taxon>
        <taxon>Kandleria</taxon>
    </lineage>
</organism>
<feature type="transmembrane region" description="Helical" evidence="2">
    <location>
        <begin position="6"/>
        <end position="28"/>
    </location>
</feature>
<dbReference type="eggNOG" id="COG3706">
    <property type="taxonomic scope" value="Bacteria"/>
</dbReference>
<dbReference type="AlphaFoldDB" id="A0A1H2T8B7"/>
<sequence>MISYYHMMIFIIIIHCIVNFDTLVNRHYQYDTPVGKSFRMFVIGVIPLYVIDGLWGVFYLYRMRIPLMITSFFYFMMLAITVLLWIRLIYIRFSKITLYLIICYYSGIVYFLFMLVILVINIFNPIVFSVDQQGIYHIYSFRAVLLIIQSILFFASSLYLLHLMKIVDKNMHLHILARAMFGLIMAVMLLLHMTYVPAPFYSIGCLIATCCYYKFIVEKLKDDHYQELDRLLRKEQEYKKQINNIELIANTDPLTGVKSARAYSEAISEIDDLILKDKLQEFGVIVFDVNNLKSTNDKYGHKMGDILLMTATRTIIKYFTDHDLYRIGGDEFVVMLKGKQFTNRKMILADFETEIENNVKNKDVIIASGISIYRPRQDTCYRLIFERADLRMYDCKALLKVMEQSYH</sequence>
<dbReference type="GO" id="GO:0052621">
    <property type="term" value="F:diguanylate cyclase activity"/>
    <property type="evidence" value="ECO:0007669"/>
    <property type="project" value="TreeGrafter"/>
</dbReference>
<feature type="transmembrane region" description="Helical" evidence="2">
    <location>
        <begin position="175"/>
        <end position="193"/>
    </location>
</feature>
<dbReference type="PANTHER" id="PTHR45138">
    <property type="entry name" value="REGULATORY COMPONENTS OF SENSORY TRANSDUCTION SYSTEM"/>
    <property type="match status" value="1"/>
</dbReference>
<keyword evidence="2" id="KW-0472">Membrane</keyword>
<evidence type="ECO:0000256" key="1">
    <source>
        <dbReference type="SAM" id="Coils"/>
    </source>
</evidence>
<dbReference type="Gene3D" id="3.30.70.270">
    <property type="match status" value="1"/>
</dbReference>
<dbReference type="SUPFAM" id="SSF55073">
    <property type="entry name" value="Nucleotide cyclase"/>
    <property type="match status" value="1"/>
</dbReference>
<evidence type="ECO:0000313" key="5">
    <source>
        <dbReference type="Proteomes" id="UP000182429"/>
    </source>
</evidence>
<feature type="transmembrane region" description="Helical" evidence="2">
    <location>
        <begin position="199"/>
        <end position="217"/>
    </location>
</feature>
<dbReference type="CDD" id="cd01949">
    <property type="entry name" value="GGDEF"/>
    <property type="match status" value="1"/>
</dbReference>
<dbReference type="STRING" id="1630.SAMN05216514_13213"/>
<dbReference type="PROSITE" id="PS50887">
    <property type="entry name" value="GGDEF"/>
    <property type="match status" value="1"/>
</dbReference>
<feature type="transmembrane region" description="Helical" evidence="2">
    <location>
        <begin position="67"/>
        <end position="86"/>
    </location>
</feature>
<dbReference type="SMART" id="SM00267">
    <property type="entry name" value="GGDEF"/>
    <property type="match status" value="1"/>
</dbReference>
<dbReference type="GO" id="GO:1902201">
    <property type="term" value="P:negative regulation of bacterial-type flagellum-dependent cell motility"/>
    <property type="evidence" value="ECO:0007669"/>
    <property type="project" value="TreeGrafter"/>
</dbReference>
<keyword evidence="1" id="KW-0175">Coiled coil</keyword>
<dbReference type="PANTHER" id="PTHR45138:SF9">
    <property type="entry name" value="DIGUANYLATE CYCLASE DGCM-RELATED"/>
    <property type="match status" value="1"/>
</dbReference>
<dbReference type="GO" id="GO:0043709">
    <property type="term" value="P:cell adhesion involved in single-species biofilm formation"/>
    <property type="evidence" value="ECO:0007669"/>
    <property type="project" value="TreeGrafter"/>
</dbReference>
<dbReference type="InterPro" id="IPR029787">
    <property type="entry name" value="Nucleotide_cyclase"/>
</dbReference>
<gene>
    <name evidence="4" type="ORF">SAMN04487759_11266</name>
</gene>
<dbReference type="NCBIfam" id="TIGR00254">
    <property type="entry name" value="GGDEF"/>
    <property type="match status" value="1"/>
</dbReference>
<evidence type="ECO:0000259" key="3">
    <source>
        <dbReference type="PROSITE" id="PS50887"/>
    </source>
</evidence>
<dbReference type="InterPro" id="IPR050469">
    <property type="entry name" value="Diguanylate_Cyclase"/>
</dbReference>
<feature type="transmembrane region" description="Helical" evidence="2">
    <location>
        <begin position="143"/>
        <end position="163"/>
    </location>
</feature>
<protein>
    <submittedName>
        <fullName evidence="4">Diguanylate cyclase (GGDEF) domain-containing protein</fullName>
    </submittedName>
</protein>
<dbReference type="Pfam" id="PF00990">
    <property type="entry name" value="GGDEF"/>
    <property type="match status" value="1"/>
</dbReference>
<evidence type="ECO:0000256" key="2">
    <source>
        <dbReference type="SAM" id="Phobius"/>
    </source>
</evidence>
<reference evidence="4 5" key="1">
    <citation type="submission" date="2016-10" db="EMBL/GenBank/DDBJ databases">
        <authorList>
            <person name="de Groot N.N."/>
        </authorList>
    </citation>
    <scope>NUCLEOTIDE SEQUENCE [LARGE SCALE GENOMIC DNA]</scope>
    <source>
        <strain evidence="4 5">S3b</strain>
    </source>
</reference>
<dbReference type="OrthoDB" id="9805474at2"/>
<name>A0A1H2T8B7_9FIRM</name>
<feature type="coiled-coil region" evidence="1">
    <location>
        <begin position="221"/>
        <end position="248"/>
    </location>
</feature>
<evidence type="ECO:0000313" key="4">
    <source>
        <dbReference type="EMBL" id="SDW40017.1"/>
    </source>
</evidence>
<dbReference type="GO" id="GO:0005886">
    <property type="term" value="C:plasma membrane"/>
    <property type="evidence" value="ECO:0007669"/>
    <property type="project" value="TreeGrafter"/>
</dbReference>
<dbReference type="RefSeq" id="WP_081347223.1">
    <property type="nucleotide sequence ID" value="NZ_FNNF01000012.1"/>
</dbReference>
<feature type="transmembrane region" description="Helical" evidence="2">
    <location>
        <begin position="98"/>
        <end position="123"/>
    </location>
</feature>
<dbReference type="InterPro" id="IPR043128">
    <property type="entry name" value="Rev_trsase/Diguanyl_cyclase"/>
</dbReference>
<accession>A0A1H2T8B7</accession>
<feature type="domain" description="GGDEF" evidence="3">
    <location>
        <begin position="280"/>
        <end position="407"/>
    </location>
</feature>
<keyword evidence="2" id="KW-0812">Transmembrane</keyword>
<dbReference type="InterPro" id="IPR000160">
    <property type="entry name" value="GGDEF_dom"/>
</dbReference>